<feature type="region of interest" description="Disordered" evidence="3">
    <location>
        <begin position="1088"/>
        <end position="1154"/>
    </location>
</feature>
<dbReference type="InterPro" id="IPR016024">
    <property type="entry name" value="ARM-type_fold"/>
</dbReference>
<gene>
    <name evidence="5" type="ORF">ADUPG1_013382</name>
</gene>
<dbReference type="InterPro" id="IPR040623">
    <property type="entry name" value="RPN2_C"/>
</dbReference>
<protein>
    <submittedName>
        <fullName evidence="5">26S Proteasome non-ATPase regulatory subunit 1 like protein</fullName>
    </submittedName>
</protein>
<keyword evidence="6" id="KW-1185">Reference proteome</keyword>
<evidence type="ECO:0000313" key="6">
    <source>
        <dbReference type="Proteomes" id="UP001057375"/>
    </source>
</evidence>
<accession>A0ABQ5K6D2</accession>
<evidence type="ECO:0000256" key="1">
    <source>
        <dbReference type="ARBA" id="ARBA00022737"/>
    </source>
</evidence>
<feature type="compositionally biased region" description="Acidic residues" evidence="3">
    <location>
        <begin position="1123"/>
        <end position="1143"/>
    </location>
</feature>
<dbReference type="SUPFAM" id="SSF48371">
    <property type="entry name" value="ARM repeat"/>
    <property type="match status" value="1"/>
</dbReference>
<evidence type="ECO:0000313" key="5">
    <source>
        <dbReference type="EMBL" id="GKT26518.1"/>
    </source>
</evidence>
<sequence length="1207" mass="134459">MENDHWLVIHDDLDEIVKQIESDDTSESEKLQLALKVSYVCFCANELDQAVKYIIMGFPIFDPKKDDDFTKTMCSALIMKYIEIRQARSMRRAQFIGIQIEQGESVESARDMAKSMDFGEDDKDEKEIEDKIAPLFIEEFKIAREYLSLATWAGMAIEARHLDLICQDEEAGQIASWLSDTDVATSIPDPDFRAQLLSFIAHYYRDEATAIAKRSALSAVPSLISTKDTRAIVAFLSEIVQDGSRSVAIQASIDIFPCLSPIETDRILDGLEQLKMECSEKMYGTSSDDKDKKGDDDDKKKAEEEEEEEEDDIYGDSPKKEEKKVDEGKDEEKEHNVISALKEAEVSSPAPLGSSARSLSASQQTSLLSTLARVISGHAVSVLESSQFEKCGLYDPNILSRCKKASKDIPFLQSCTYTSHGFHTLGSGDLSAYRSSAFKNSVDANPFWAAFNMISSIGVTLHGRCVNVFEELSDWLITPRTDILSLAPTEIHPKGGALLALGLALAPFPCSLDHFKIRRRVNDMLLQVLSLPNCPPALLFGGCLSFSLCNLGSADIDTIQSVLMNIPHMGNVMASEAAYLAIGILQYGSTEGGVSMLEFGRGEEQERARRGAYAGEALRCAGARERAGPVYESLLGSQDGVARECGCLVLSMAYVGTADLTIVQRLLHIAVTDTEGDVRRTATAGVGLVMCCVPAEVPRTLNLLSKSFNSHTRVGVCMGVGLACAGSGNAEALALLQPLLYDKEPYVRQYALIAVALVLQQFGCWGSDAQVKEEILESYKERQGIALELMYGGISVKKRAKVKAKLEKKRKKEERKKRKKEMNKNNEKNGDETEDASITDEAAWLTSLPIPHAAYKFRKLLHSIVHTSYEHEMTRGGAIWALGLHRACGGSGRFSMTVPHHPTTVRACSVVASMFFLMSWSWHGYLQMLSLGFVPSSVMCVDDRLNVVPGEIINIEKTKRQPFHSDLRVKRRFRGKIKANVKLSLDKKRKESSQESDIGLSVMKKAEKEEEEVIGGASEKDEEEKEEEEKEETQKEDEESKNDPTSPLFVVPDEIINIEKTKRQPFHSDLRVKRRFRGKIKANVKLSLDKKRKESSQESDIGLSVMKKAEKEEEEVIGGASEKDEEEKEEEEKEETQKEDEESKNDPTSPLFVVPDDLKEHIPIPELKNPCRVVTAEEPFIKFSNLSWKPLEERTTGIVIVEHIKKF</sequence>
<dbReference type="Proteomes" id="UP001057375">
    <property type="component" value="Unassembled WGS sequence"/>
</dbReference>
<feature type="compositionally biased region" description="Basic and acidic residues" evidence="3">
    <location>
        <begin position="822"/>
        <end position="831"/>
    </location>
</feature>
<feature type="compositionally biased region" description="Acidic residues" evidence="3">
    <location>
        <begin position="1020"/>
        <end position="1040"/>
    </location>
</feature>
<dbReference type="GO" id="GO:0000502">
    <property type="term" value="C:proteasome complex"/>
    <property type="evidence" value="ECO:0007669"/>
    <property type="project" value="UniProtKB-KW"/>
</dbReference>
<evidence type="ECO:0000259" key="4">
    <source>
        <dbReference type="Pfam" id="PF18004"/>
    </source>
</evidence>
<dbReference type="InterPro" id="IPR011989">
    <property type="entry name" value="ARM-like"/>
</dbReference>
<feature type="compositionally biased region" description="Basic and acidic residues" evidence="3">
    <location>
        <begin position="317"/>
        <end position="335"/>
    </location>
</feature>
<dbReference type="InterPro" id="IPR002015">
    <property type="entry name" value="Proteasome/cyclosome_rpt"/>
</dbReference>
<feature type="compositionally biased region" description="Basic and acidic residues" evidence="3">
    <location>
        <begin position="287"/>
        <end position="303"/>
    </location>
</feature>
<keyword evidence="2 5" id="KW-0647">Proteasome</keyword>
<evidence type="ECO:0000256" key="2">
    <source>
        <dbReference type="ARBA" id="ARBA00022942"/>
    </source>
</evidence>
<dbReference type="EMBL" id="BQXS01012660">
    <property type="protein sequence ID" value="GKT26518.1"/>
    <property type="molecule type" value="Genomic_DNA"/>
</dbReference>
<dbReference type="Pfam" id="PF18004">
    <property type="entry name" value="RPN2_C"/>
    <property type="match status" value="1"/>
</dbReference>
<feature type="region of interest" description="Disordered" evidence="3">
    <location>
        <begin position="282"/>
        <end position="335"/>
    </location>
</feature>
<keyword evidence="1" id="KW-0677">Repeat</keyword>
<dbReference type="Gene3D" id="1.25.10.10">
    <property type="entry name" value="Leucine-rich Repeat Variant"/>
    <property type="match status" value="1"/>
</dbReference>
<evidence type="ECO:0000256" key="3">
    <source>
        <dbReference type="SAM" id="MobiDB-lite"/>
    </source>
</evidence>
<organism evidence="5 6">
    <name type="scientific">Aduncisulcus paluster</name>
    <dbReference type="NCBI Taxonomy" id="2918883"/>
    <lineage>
        <taxon>Eukaryota</taxon>
        <taxon>Metamonada</taxon>
        <taxon>Carpediemonas-like organisms</taxon>
        <taxon>Aduncisulcus</taxon>
    </lineage>
</organism>
<dbReference type="PANTHER" id="PTHR10943">
    <property type="entry name" value="26S PROTEASOME NON-ATPASE REGULATORY SUBUNIT"/>
    <property type="match status" value="1"/>
</dbReference>
<feature type="region of interest" description="Disordered" evidence="3">
    <location>
        <begin position="985"/>
        <end position="1050"/>
    </location>
</feature>
<feature type="compositionally biased region" description="Acidic residues" evidence="3">
    <location>
        <begin position="304"/>
        <end position="314"/>
    </location>
</feature>
<dbReference type="PANTHER" id="PTHR10943:SF2">
    <property type="entry name" value="26S PROTEASOME NON-ATPASE REGULATORY SUBUNIT 1"/>
    <property type="match status" value="1"/>
</dbReference>
<name>A0ABQ5K6D2_9EUKA</name>
<proteinExistence type="predicted"/>
<feature type="domain" description="26S proteasome regulatory subunit RPN2 C-terminal" evidence="4">
    <location>
        <begin position="1103"/>
        <end position="1204"/>
    </location>
</feature>
<dbReference type="Pfam" id="PF01851">
    <property type="entry name" value="PC_rep"/>
    <property type="match status" value="1"/>
</dbReference>
<reference evidence="5" key="1">
    <citation type="submission" date="2022-03" db="EMBL/GenBank/DDBJ databases">
        <title>Draft genome sequence of Aduncisulcus paluster, a free-living microaerophilic Fornicata.</title>
        <authorList>
            <person name="Yuyama I."/>
            <person name="Kume K."/>
            <person name="Tamura T."/>
            <person name="Inagaki Y."/>
            <person name="Hashimoto T."/>
        </authorList>
    </citation>
    <scope>NUCLEOTIDE SEQUENCE</scope>
    <source>
        <strain evidence="5">NY0171</strain>
    </source>
</reference>
<comment type="caution">
    <text evidence="5">The sequence shown here is derived from an EMBL/GenBank/DDBJ whole genome shotgun (WGS) entry which is preliminary data.</text>
</comment>
<feature type="region of interest" description="Disordered" evidence="3">
    <location>
        <begin position="805"/>
        <end position="836"/>
    </location>
</feature>
<feature type="compositionally biased region" description="Basic residues" evidence="3">
    <location>
        <begin position="805"/>
        <end position="821"/>
    </location>
</feature>